<protein>
    <recommendedName>
        <fullName evidence="3">Glucokinase</fullName>
        <ecNumber evidence="2">2.7.1.2</ecNumber>
    </recommendedName>
    <alternativeName>
        <fullName evidence="8">Glucose kinase</fullName>
    </alternativeName>
</protein>
<dbReference type="EMBL" id="VFPQ01000001">
    <property type="protein sequence ID" value="TQM76124.1"/>
    <property type="molecule type" value="Genomic_DNA"/>
</dbReference>
<dbReference type="OrthoDB" id="9810372at2"/>
<evidence type="ECO:0000256" key="7">
    <source>
        <dbReference type="ARBA" id="ARBA00022840"/>
    </source>
</evidence>
<evidence type="ECO:0000256" key="3">
    <source>
        <dbReference type="ARBA" id="ARBA00014701"/>
    </source>
</evidence>
<dbReference type="AlphaFoldDB" id="A0A543IZX1"/>
<dbReference type="GO" id="GO:0005524">
    <property type="term" value="F:ATP binding"/>
    <property type="evidence" value="ECO:0007669"/>
    <property type="project" value="UniProtKB-KW"/>
</dbReference>
<dbReference type="GO" id="GO:0005737">
    <property type="term" value="C:cytoplasm"/>
    <property type="evidence" value="ECO:0007669"/>
    <property type="project" value="InterPro"/>
</dbReference>
<comment type="similarity">
    <text evidence="1">Belongs to the ROK (NagC/XylR) family.</text>
</comment>
<dbReference type="GO" id="GO:0004340">
    <property type="term" value="F:glucokinase activity"/>
    <property type="evidence" value="ECO:0007669"/>
    <property type="project" value="UniProtKB-EC"/>
</dbReference>
<sequence>MAYTIGIDVGGTKVLAGVVAEDGTIVEYLRRPTPAEDPDEVAKVIAGLVHELSCRHEVEAVGVGAAGFVDETRSALRFAPNLPCWREEPLRQKIGDLTGLPVVVENDANATAWGEYRFGAGRGESHMVCVTVGTGIGGGIVLDGRLYRGRYGMGAEPGHMRVVPDGRPCGCGNRGCWERYASGTALVADAREAIAADPSRGARLLELAGGNLDAARGEIVAAAAREGDEVALEAFGLLARWLAQGLADLAAMFDPGCFVIGGGVSHAADLFIDAAREEFARRIAGRGHRPLAEIRVAELGPAAGIVGAADLARLG</sequence>
<keyword evidence="10" id="KW-1185">Reference proteome</keyword>
<dbReference type="PANTHER" id="PTHR18964">
    <property type="entry name" value="ROK (REPRESSOR, ORF, KINASE) FAMILY"/>
    <property type="match status" value="1"/>
</dbReference>
<dbReference type="InterPro" id="IPR000600">
    <property type="entry name" value="ROK"/>
</dbReference>
<evidence type="ECO:0000256" key="6">
    <source>
        <dbReference type="ARBA" id="ARBA00022777"/>
    </source>
</evidence>
<dbReference type="CDD" id="cd24061">
    <property type="entry name" value="ASKHA_NBD_ROK_SgGLK-like"/>
    <property type="match status" value="1"/>
</dbReference>
<dbReference type="NCBIfam" id="TIGR00744">
    <property type="entry name" value="ROK_glcA_fam"/>
    <property type="match status" value="1"/>
</dbReference>
<accession>A0A543IZX1</accession>
<dbReference type="Gene3D" id="3.30.420.40">
    <property type="match status" value="2"/>
</dbReference>
<dbReference type="InterPro" id="IPR043129">
    <property type="entry name" value="ATPase_NBD"/>
</dbReference>
<dbReference type="EC" id="2.7.1.2" evidence="2"/>
<dbReference type="PROSITE" id="PS01125">
    <property type="entry name" value="ROK"/>
    <property type="match status" value="1"/>
</dbReference>
<keyword evidence="6 9" id="KW-0418">Kinase</keyword>
<dbReference type="GO" id="GO:0006096">
    <property type="term" value="P:glycolytic process"/>
    <property type="evidence" value="ECO:0007669"/>
    <property type="project" value="InterPro"/>
</dbReference>
<name>A0A543IZX1_9ACTN</name>
<gene>
    <name evidence="9" type="ORF">FHX40_2849</name>
</gene>
<proteinExistence type="inferred from homology"/>
<organism evidence="9 10">
    <name type="scientific">Thermopolyspora flexuosa</name>
    <dbReference type="NCBI Taxonomy" id="103836"/>
    <lineage>
        <taxon>Bacteria</taxon>
        <taxon>Bacillati</taxon>
        <taxon>Actinomycetota</taxon>
        <taxon>Actinomycetes</taxon>
        <taxon>Streptosporangiales</taxon>
        <taxon>Streptosporangiaceae</taxon>
        <taxon>Thermopolyspora</taxon>
    </lineage>
</organism>
<keyword evidence="4" id="KW-0808">Transferase</keyword>
<evidence type="ECO:0000256" key="2">
    <source>
        <dbReference type="ARBA" id="ARBA00012323"/>
    </source>
</evidence>
<evidence type="ECO:0000256" key="8">
    <source>
        <dbReference type="ARBA" id="ARBA00032386"/>
    </source>
</evidence>
<keyword evidence="5" id="KW-0547">Nucleotide-binding</keyword>
<comment type="caution">
    <text evidence="9">The sequence shown here is derived from an EMBL/GenBank/DDBJ whole genome shotgun (WGS) entry which is preliminary data.</text>
</comment>
<evidence type="ECO:0000313" key="10">
    <source>
        <dbReference type="Proteomes" id="UP000319213"/>
    </source>
</evidence>
<reference evidence="9 10" key="1">
    <citation type="submission" date="2019-06" db="EMBL/GenBank/DDBJ databases">
        <title>Sequencing the genomes of 1000 actinobacteria strains.</title>
        <authorList>
            <person name="Klenk H.-P."/>
        </authorList>
    </citation>
    <scope>NUCLEOTIDE SEQUENCE [LARGE SCALE GENOMIC DNA]</scope>
    <source>
        <strain evidence="9 10">DSM 43186</strain>
    </source>
</reference>
<dbReference type="RefSeq" id="WP_142260046.1">
    <property type="nucleotide sequence ID" value="NZ_BMPV01000001.1"/>
</dbReference>
<evidence type="ECO:0000313" key="9">
    <source>
        <dbReference type="EMBL" id="TQM76124.1"/>
    </source>
</evidence>
<dbReference type="Pfam" id="PF00480">
    <property type="entry name" value="ROK"/>
    <property type="match status" value="1"/>
</dbReference>
<dbReference type="PANTHER" id="PTHR18964:SF173">
    <property type="entry name" value="GLUCOKINASE"/>
    <property type="match status" value="1"/>
</dbReference>
<dbReference type="InterPro" id="IPR004654">
    <property type="entry name" value="ROK_glcA"/>
</dbReference>
<dbReference type="InterPro" id="IPR049874">
    <property type="entry name" value="ROK_cs"/>
</dbReference>
<evidence type="ECO:0000256" key="1">
    <source>
        <dbReference type="ARBA" id="ARBA00006479"/>
    </source>
</evidence>
<keyword evidence="7" id="KW-0067">ATP-binding</keyword>
<evidence type="ECO:0000256" key="5">
    <source>
        <dbReference type="ARBA" id="ARBA00022741"/>
    </source>
</evidence>
<evidence type="ECO:0000256" key="4">
    <source>
        <dbReference type="ARBA" id="ARBA00022679"/>
    </source>
</evidence>
<dbReference type="Proteomes" id="UP000319213">
    <property type="component" value="Unassembled WGS sequence"/>
</dbReference>
<dbReference type="SUPFAM" id="SSF53067">
    <property type="entry name" value="Actin-like ATPase domain"/>
    <property type="match status" value="1"/>
</dbReference>